<dbReference type="InterPro" id="IPR036866">
    <property type="entry name" value="RibonucZ/Hydroxyglut_hydro"/>
</dbReference>
<dbReference type="EMBL" id="CP013729">
    <property type="protein sequence ID" value="ALV08874.1"/>
    <property type="molecule type" value="Genomic_DNA"/>
</dbReference>
<sequence length="336" mass="35917">MAMEWVPGVVVLERGWLSSNNIVIRAPASAAPGNPSHGGNPDAPAGVAVVVDTGHVRHAAQTVALIEEVTKGCGLVAVLNTHLHSDHCGGNAAVAARFNAPVLIPPGDFEAAAKWDESRLSFKETGQWCERFAPTGRLMPGSHLPEPFDRWQIHAAPGHDPASVILFDPLTRVVISADALWENGFGIVFPELQGRDAFAEVEASLDLIEGLQPASVIPGHGAPFTDVSAALSKARARLTHFRREPCRHALHAAKALMVFKVMESGAICPDDLVRWAGETPIFARIQHVAEGGPDGRDALREAGRAEWVRPLIQELLRARALVVDANAGRGDWLKAG</sequence>
<accession>A0A0U3MWX7</accession>
<dbReference type="SMART" id="SM00849">
    <property type="entry name" value="Lactamase_B"/>
    <property type="match status" value="1"/>
</dbReference>
<proteinExistence type="predicted"/>
<gene>
    <name evidence="1" type="ORF">RD2015_4433</name>
</gene>
<dbReference type="Gene3D" id="3.60.15.10">
    <property type="entry name" value="Ribonuclease Z/Hydroxyacylglutathione hydrolase-like"/>
    <property type="match status" value="1"/>
</dbReference>
<name>A0A0U3MWX7_9BURK</name>
<dbReference type="InterPro" id="IPR050855">
    <property type="entry name" value="NDM-1-like"/>
</dbReference>
<reference evidence="1 2" key="1">
    <citation type="submission" date="2015-12" db="EMBL/GenBank/DDBJ databases">
        <title>Complete genome of Roseateles depolymerans KCTC 42856.</title>
        <authorList>
            <person name="Kim K.M."/>
        </authorList>
    </citation>
    <scope>NUCLEOTIDE SEQUENCE [LARGE SCALE GENOMIC DNA]</scope>
    <source>
        <strain evidence="1 2">KCTC 42856</strain>
    </source>
</reference>
<keyword evidence="2" id="KW-1185">Reference proteome</keyword>
<dbReference type="OrthoDB" id="2971563at2"/>
<evidence type="ECO:0000313" key="2">
    <source>
        <dbReference type="Proteomes" id="UP000060699"/>
    </source>
</evidence>
<organism evidence="1 2">
    <name type="scientific">Roseateles depolymerans</name>
    <dbReference type="NCBI Taxonomy" id="76731"/>
    <lineage>
        <taxon>Bacteria</taxon>
        <taxon>Pseudomonadati</taxon>
        <taxon>Pseudomonadota</taxon>
        <taxon>Betaproteobacteria</taxon>
        <taxon>Burkholderiales</taxon>
        <taxon>Sphaerotilaceae</taxon>
        <taxon>Roseateles</taxon>
    </lineage>
</organism>
<dbReference type="PATRIC" id="fig|76731.3.peg.4540"/>
<dbReference type="PANTHER" id="PTHR42951">
    <property type="entry name" value="METALLO-BETA-LACTAMASE DOMAIN-CONTAINING"/>
    <property type="match status" value="1"/>
</dbReference>
<dbReference type="RefSeq" id="WP_058936748.1">
    <property type="nucleotide sequence ID" value="NZ_CP013729.1"/>
</dbReference>
<evidence type="ECO:0000313" key="1">
    <source>
        <dbReference type="EMBL" id="ALV08874.1"/>
    </source>
</evidence>
<dbReference type="AlphaFoldDB" id="A0A0U3MWX7"/>
<dbReference type="CDD" id="cd06262">
    <property type="entry name" value="metallo-hydrolase-like_MBL-fold"/>
    <property type="match status" value="1"/>
</dbReference>
<dbReference type="STRING" id="76731.RD2015_4433"/>
<dbReference type="KEGG" id="rdp:RD2015_4433"/>
<dbReference type="Proteomes" id="UP000060699">
    <property type="component" value="Chromosome"/>
</dbReference>
<dbReference type="InterPro" id="IPR001279">
    <property type="entry name" value="Metallo-B-lactamas"/>
</dbReference>
<protein>
    <submittedName>
        <fullName evidence="1">Beta-lactamase</fullName>
    </submittedName>
</protein>
<dbReference type="SUPFAM" id="SSF56281">
    <property type="entry name" value="Metallo-hydrolase/oxidoreductase"/>
    <property type="match status" value="1"/>
</dbReference>
<dbReference type="Pfam" id="PF00753">
    <property type="entry name" value="Lactamase_B"/>
    <property type="match status" value="1"/>
</dbReference>